<dbReference type="GeneID" id="84894912"/>
<dbReference type="InterPro" id="IPR007197">
    <property type="entry name" value="rSAM"/>
</dbReference>
<dbReference type="Proteomes" id="UP000324288">
    <property type="component" value="Chromosome"/>
</dbReference>
<dbReference type="EMBL" id="CP012390">
    <property type="protein sequence ID" value="ALE19082.1"/>
    <property type="molecule type" value="Genomic_DNA"/>
</dbReference>
<keyword evidence="11" id="KW-1185">Reference proteome</keyword>
<evidence type="ECO:0000256" key="6">
    <source>
        <dbReference type="ARBA" id="ARBA00023014"/>
    </source>
</evidence>
<comment type="cofactor">
    <cofactor evidence="1">
        <name>[4Fe-4S] cluster</name>
        <dbReference type="ChEBI" id="CHEBI:49883"/>
    </cofactor>
</comment>
<dbReference type="KEGG" id="cbq:AL705_05030"/>
<dbReference type="InterPro" id="IPR034457">
    <property type="entry name" value="Organic_radical-activating"/>
</dbReference>
<dbReference type="RefSeq" id="WP_053962083.1">
    <property type="nucleotide sequence ID" value="NZ_CP009312.1"/>
</dbReference>
<dbReference type="InterPro" id="IPR012840">
    <property type="entry name" value="NrdG2"/>
</dbReference>
<reference evidence="9 11" key="3">
    <citation type="submission" date="2019-04" db="EMBL/GenBank/DDBJ databases">
        <authorList>
            <person name="Seth-Smith MB H."/>
            <person name="Seth-Smith H."/>
        </authorList>
    </citation>
    <scope>NUCLEOTIDE SEQUENCE [LARGE SCALE GENOMIC DNA]</scope>
    <source>
        <strain evidence="9">USB-603019</strain>
    </source>
</reference>
<name>A0A0M4LZF7_9ACTN</name>
<dbReference type="EMBL" id="LR584267">
    <property type="protein sequence ID" value="VHO00799.1"/>
    <property type="molecule type" value="Genomic_DNA"/>
</dbReference>
<dbReference type="Proteomes" id="UP000068137">
    <property type="component" value="Chromosome"/>
</dbReference>
<evidence type="ECO:0000256" key="1">
    <source>
        <dbReference type="ARBA" id="ARBA00001966"/>
    </source>
</evidence>
<dbReference type="Pfam" id="PF04055">
    <property type="entry name" value="Radical_SAM"/>
    <property type="match status" value="1"/>
</dbReference>
<dbReference type="PROSITE" id="PS51918">
    <property type="entry name" value="RADICAL_SAM"/>
    <property type="match status" value="1"/>
</dbReference>
<dbReference type="AlphaFoldDB" id="A0A0M4LZF7"/>
<evidence type="ECO:0000256" key="4">
    <source>
        <dbReference type="ARBA" id="ARBA00022723"/>
    </source>
</evidence>
<dbReference type="SFLD" id="SFLDG01094">
    <property type="entry name" value="Uncharacterised_Radical_SAM_Su"/>
    <property type="match status" value="1"/>
</dbReference>
<keyword evidence="2" id="KW-0004">4Fe-4S</keyword>
<dbReference type="SFLD" id="SFLDS00029">
    <property type="entry name" value="Radical_SAM"/>
    <property type="match status" value="1"/>
</dbReference>
<dbReference type="GO" id="GO:0003824">
    <property type="term" value="F:catalytic activity"/>
    <property type="evidence" value="ECO:0007669"/>
    <property type="project" value="InterPro"/>
</dbReference>
<keyword evidence="4" id="KW-0479">Metal-binding</keyword>
<sequence>MATATTPTRVYLTRRQLASADSLTVAGLVRLSTVDWPGRMVSTIFLQGCPWNCIYCHNPDLIDCRTSGIMAWADVETFLQRRQGLLDGVVFTGGEPTRQRGLMDAMERAHTLGFQVGLHTMGAYPTLLRPLLPLIDWVGFDIKAAPTHYGSIIATDVRSSIGTVGSRHAMESLDMLLDAGIEVQARTTLHPDSVAITDLPAIVELLQCKGVGSYRLQQARAEGARQELPDGRTLSYDRPGWDAEFEALKARYDFG</sequence>
<dbReference type="CDD" id="cd01335">
    <property type="entry name" value="Radical_SAM"/>
    <property type="match status" value="1"/>
</dbReference>
<organism evidence="8 10">
    <name type="scientific">Lawsonella clevelandensis</name>
    <dbReference type="NCBI Taxonomy" id="1528099"/>
    <lineage>
        <taxon>Bacteria</taxon>
        <taxon>Bacillati</taxon>
        <taxon>Actinomycetota</taxon>
        <taxon>Actinomycetes</taxon>
        <taxon>Mycobacteriales</taxon>
        <taxon>Lawsonellaceae</taxon>
        <taxon>Lawsonella</taxon>
    </lineage>
</organism>
<reference evidence="8" key="2">
    <citation type="journal article" date="2016" name="Int. J. Syst. Evol. Microbiol.">
        <title>Lawsonella clevelandensis gen. nov., sp. nov., a new member of the suborder Corynebacterineae isolated from human abscesses.</title>
        <authorList>
            <person name="Bell M.E."/>
            <person name="Bernard K.A."/>
            <person name="Harrington S.M."/>
            <person name="Patel N.B."/>
            <person name="Tucker T.A."/>
            <person name="Metcalfe M.G."/>
            <person name="McQuiston J.R."/>
        </authorList>
    </citation>
    <scope>NUCLEOTIDE SEQUENCE</scope>
    <source>
        <strain evidence="8">X1698</strain>
    </source>
</reference>
<dbReference type="PANTHER" id="PTHR30352:SF13">
    <property type="entry name" value="GLYCYL-RADICAL ENZYME ACTIVATING ENZYME YJJW-RELATED"/>
    <property type="match status" value="1"/>
</dbReference>
<evidence type="ECO:0000256" key="2">
    <source>
        <dbReference type="ARBA" id="ARBA00022485"/>
    </source>
</evidence>
<evidence type="ECO:0000256" key="5">
    <source>
        <dbReference type="ARBA" id="ARBA00023004"/>
    </source>
</evidence>
<keyword evidence="6" id="KW-0411">Iron-sulfur</keyword>
<dbReference type="OrthoDB" id="9782387at2"/>
<keyword evidence="5" id="KW-0408">Iron</keyword>
<dbReference type="STRING" id="1528099.AL705_05030"/>
<dbReference type="GO" id="GO:0051539">
    <property type="term" value="F:4 iron, 4 sulfur cluster binding"/>
    <property type="evidence" value="ECO:0007669"/>
    <property type="project" value="UniProtKB-KW"/>
</dbReference>
<evidence type="ECO:0000313" key="8">
    <source>
        <dbReference type="EMBL" id="ALE19082.1"/>
    </source>
</evidence>
<dbReference type="GO" id="GO:0046872">
    <property type="term" value="F:metal ion binding"/>
    <property type="evidence" value="ECO:0007669"/>
    <property type="project" value="UniProtKB-KW"/>
</dbReference>
<dbReference type="Gene3D" id="3.20.20.70">
    <property type="entry name" value="Aldolase class I"/>
    <property type="match status" value="1"/>
</dbReference>
<keyword evidence="3" id="KW-0949">S-adenosyl-L-methionine</keyword>
<evidence type="ECO:0000313" key="11">
    <source>
        <dbReference type="Proteomes" id="UP000324288"/>
    </source>
</evidence>
<evidence type="ECO:0000313" key="10">
    <source>
        <dbReference type="Proteomes" id="UP000068137"/>
    </source>
</evidence>
<dbReference type="InterPro" id="IPR058240">
    <property type="entry name" value="rSAM_sf"/>
</dbReference>
<dbReference type="PANTHER" id="PTHR30352">
    <property type="entry name" value="PYRUVATE FORMATE-LYASE-ACTIVATING ENZYME"/>
    <property type="match status" value="1"/>
</dbReference>
<evidence type="ECO:0000256" key="3">
    <source>
        <dbReference type="ARBA" id="ARBA00022691"/>
    </source>
</evidence>
<protein>
    <submittedName>
        <fullName evidence="9">7-carboxy-7-deazaguanine synthase</fullName>
    </submittedName>
</protein>
<dbReference type="SUPFAM" id="SSF102114">
    <property type="entry name" value="Radical SAM enzymes"/>
    <property type="match status" value="1"/>
</dbReference>
<reference evidence="8 10" key="1">
    <citation type="journal article" date="2015" name="Genome Announc.">
        <title>Complete Genome Sequences for Two Strains of a Novel Fastidious, Partially Acid-Fast, Gram-Positive Corynebacterineae Bacterium, Derived from Human Clinical Samples.</title>
        <authorList>
            <person name="Nicholson A.C."/>
            <person name="Bell M."/>
            <person name="Humrighouse B.W."/>
            <person name="McQuiston J.R."/>
        </authorList>
    </citation>
    <scope>NUCLEOTIDE SEQUENCE [LARGE SCALE GENOMIC DNA]</scope>
    <source>
        <strain evidence="8 10">X1698</strain>
    </source>
</reference>
<dbReference type="InterPro" id="IPR013785">
    <property type="entry name" value="Aldolase_TIM"/>
</dbReference>
<dbReference type="NCBIfam" id="TIGR02495">
    <property type="entry name" value="NrdG2"/>
    <property type="match status" value="1"/>
</dbReference>
<accession>A0A0M4LZF7</accession>
<feature type="domain" description="Radical SAM core" evidence="7">
    <location>
        <begin position="36"/>
        <end position="255"/>
    </location>
</feature>
<dbReference type="PATRIC" id="fig|1562462.4.peg.1038"/>
<evidence type="ECO:0000313" key="9">
    <source>
        <dbReference type="EMBL" id="VHO00799.1"/>
    </source>
</evidence>
<proteinExistence type="predicted"/>
<gene>
    <name evidence="9" type="primary">queE</name>
    <name evidence="8" type="ORF">AL705_05030</name>
    <name evidence="9" type="ORF">LC603019_00986</name>
</gene>
<evidence type="ECO:0000259" key="7">
    <source>
        <dbReference type="PROSITE" id="PS51918"/>
    </source>
</evidence>